<feature type="transmembrane region" description="Helical" evidence="1">
    <location>
        <begin position="6"/>
        <end position="23"/>
    </location>
</feature>
<proteinExistence type="predicted"/>
<keyword evidence="1" id="KW-0472">Membrane</keyword>
<organism evidence="2 3">
    <name type="scientific">Candidatus Uhrbacteria bacterium CG22_combo_CG10-13_8_21_14_all_47_17</name>
    <dbReference type="NCBI Taxonomy" id="1975041"/>
    <lineage>
        <taxon>Bacteria</taxon>
        <taxon>Candidatus Uhriibacteriota</taxon>
    </lineage>
</organism>
<name>A0A2H0BTC4_9BACT</name>
<evidence type="ECO:0000256" key="1">
    <source>
        <dbReference type="SAM" id="Phobius"/>
    </source>
</evidence>
<gene>
    <name evidence="2" type="ORF">COX00_03970</name>
</gene>
<dbReference type="AlphaFoldDB" id="A0A2H0BTC4"/>
<evidence type="ECO:0000313" key="2">
    <source>
        <dbReference type="EMBL" id="PIP60300.1"/>
    </source>
</evidence>
<dbReference type="Proteomes" id="UP000231581">
    <property type="component" value="Unassembled WGS sequence"/>
</dbReference>
<comment type="caution">
    <text evidence="2">The sequence shown here is derived from an EMBL/GenBank/DDBJ whole genome shotgun (WGS) entry which is preliminary data.</text>
</comment>
<dbReference type="SUPFAM" id="SSF48452">
    <property type="entry name" value="TPR-like"/>
    <property type="match status" value="1"/>
</dbReference>
<dbReference type="InterPro" id="IPR011990">
    <property type="entry name" value="TPR-like_helical_dom_sf"/>
</dbReference>
<dbReference type="EMBL" id="PCSZ01000072">
    <property type="protein sequence ID" value="PIP60300.1"/>
    <property type="molecule type" value="Genomic_DNA"/>
</dbReference>
<keyword evidence="1" id="KW-1133">Transmembrane helix</keyword>
<dbReference type="Gene3D" id="1.25.40.10">
    <property type="entry name" value="Tetratricopeptide repeat domain"/>
    <property type="match status" value="2"/>
</dbReference>
<accession>A0A2H0BTC4</accession>
<keyword evidence="1" id="KW-0812">Transmembrane</keyword>
<protein>
    <submittedName>
        <fullName evidence="2">Uncharacterized protein</fullName>
    </submittedName>
</protein>
<sequence length="297" mass="34397">MIIAVVSYSIAAIALIVMGLLVVKHWKEVRLLDPMSIKEEQTKKKREDMLQRRFERMSSDRVEAVKRAGRQIGRSATQSYRRLYRRLQSFENIYRKTSNPLSTMAPSSRERIKTLLSDARSLMRDLKWADAERRLLEVLALDKRDEDAFRQLGQIYLKQKLYPQAKETFEFLQKIGKADDANFSGLAEIAEAEGNLALAELMRKKAVEASPRQPHRYAELAQFYLDQDKPEQAWPNAQKASELEAGSAKYLELSLETAILLGDQEEARARYNRLRLLIDDQARFQTWKEKIDALETS</sequence>
<evidence type="ECO:0000313" key="3">
    <source>
        <dbReference type="Proteomes" id="UP000231581"/>
    </source>
</evidence>
<reference evidence="2 3" key="1">
    <citation type="submission" date="2017-09" db="EMBL/GenBank/DDBJ databases">
        <title>Depth-based differentiation of microbial function through sediment-hosted aquifers and enrichment of novel symbionts in the deep terrestrial subsurface.</title>
        <authorList>
            <person name="Probst A.J."/>
            <person name="Ladd B."/>
            <person name="Jarett J.K."/>
            <person name="Geller-Mcgrath D.E."/>
            <person name="Sieber C.M."/>
            <person name="Emerson J.B."/>
            <person name="Anantharaman K."/>
            <person name="Thomas B.C."/>
            <person name="Malmstrom R."/>
            <person name="Stieglmeier M."/>
            <person name="Klingl A."/>
            <person name="Woyke T."/>
            <person name="Ryan C.M."/>
            <person name="Banfield J.F."/>
        </authorList>
    </citation>
    <scope>NUCLEOTIDE SEQUENCE [LARGE SCALE GENOMIC DNA]</scope>
    <source>
        <strain evidence="2">CG22_combo_CG10-13_8_21_14_all_47_17</strain>
    </source>
</reference>